<accession>A0ABW8PUZ2</accession>
<dbReference type="EMBL" id="JBANFI010000002">
    <property type="protein sequence ID" value="MFK7160093.1"/>
    <property type="molecule type" value="Genomic_DNA"/>
</dbReference>
<sequence>MLFKGKIMTQEQLITIDQQQYRLSDLSDHAQAQLNNLRFVDEQLQWRQGQLALAQTAKATYNRALADNLPSKKAAANKKKDVILIDDSKYNLDDFNDEAKNHLTNIRFAEQEIQRLSNQQALLYAARTQYAEALSSTLKNIQPVQA</sequence>
<organism evidence="2 3">
    <name type="scientific">Marinospirillum alkalitolerans</name>
    <dbReference type="NCBI Taxonomy" id="3123374"/>
    <lineage>
        <taxon>Bacteria</taxon>
        <taxon>Pseudomonadati</taxon>
        <taxon>Pseudomonadota</taxon>
        <taxon>Gammaproteobacteria</taxon>
        <taxon>Oceanospirillales</taxon>
        <taxon>Oceanospirillaceae</taxon>
        <taxon>Marinospirillum</taxon>
    </lineage>
</organism>
<feature type="coiled-coil region" evidence="1">
    <location>
        <begin position="92"/>
        <end position="126"/>
    </location>
</feature>
<keyword evidence="1" id="KW-0175">Coiled coil</keyword>
<keyword evidence="3" id="KW-1185">Reference proteome</keyword>
<evidence type="ECO:0000313" key="2">
    <source>
        <dbReference type="EMBL" id="MFK7160093.1"/>
    </source>
</evidence>
<protein>
    <submittedName>
        <fullName evidence="2">Uncharacterized protein</fullName>
    </submittedName>
</protein>
<name>A0ABW8PUZ2_9GAMM</name>
<reference evidence="2 3" key="1">
    <citation type="submission" date="2024-02" db="EMBL/GenBank/DDBJ databases">
        <title>Marinospirillum sp. MEB 164 isolated from Lonar lake sediment.</title>
        <authorList>
            <person name="Joshi A."/>
            <person name="Thite S."/>
        </authorList>
    </citation>
    <scope>NUCLEOTIDE SEQUENCE [LARGE SCALE GENOMIC DNA]</scope>
    <source>
        <strain evidence="2 3">MEB164</strain>
    </source>
</reference>
<proteinExistence type="predicted"/>
<gene>
    <name evidence="2" type="ORF">V6U78_03470</name>
</gene>
<evidence type="ECO:0000256" key="1">
    <source>
        <dbReference type="SAM" id="Coils"/>
    </source>
</evidence>
<comment type="caution">
    <text evidence="2">The sequence shown here is derived from an EMBL/GenBank/DDBJ whole genome shotgun (WGS) entry which is preliminary data.</text>
</comment>
<dbReference type="RefSeq" id="WP_405337241.1">
    <property type="nucleotide sequence ID" value="NZ_JBANFI010000002.1"/>
</dbReference>
<dbReference type="Proteomes" id="UP001621714">
    <property type="component" value="Unassembled WGS sequence"/>
</dbReference>
<evidence type="ECO:0000313" key="3">
    <source>
        <dbReference type="Proteomes" id="UP001621714"/>
    </source>
</evidence>